<dbReference type="Gene3D" id="3.40.50.620">
    <property type="entry name" value="HUPs"/>
    <property type="match status" value="1"/>
</dbReference>
<organism evidence="1 2">
    <name type="scientific">Candidatus Roizmanbacteria bacterium RIFCSPLOWO2_01_FULL_38_11</name>
    <dbReference type="NCBI Taxonomy" id="1802060"/>
    <lineage>
        <taxon>Bacteria</taxon>
        <taxon>Candidatus Roizmaniibacteriota</taxon>
    </lineage>
</organism>
<dbReference type="SUPFAM" id="SSF52402">
    <property type="entry name" value="Adenine nucleotide alpha hydrolases-like"/>
    <property type="match status" value="1"/>
</dbReference>
<evidence type="ECO:0008006" key="3">
    <source>
        <dbReference type="Google" id="ProtNLM"/>
    </source>
</evidence>
<gene>
    <name evidence="1" type="ORF">A2957_00495</name>
</gene>
<dbReference type="EMBL" id="MGAK01000028">
    <property type="protein sequence ID" value="OGK43886.1"/>
    <property type="molecule type" value="Genomic_DNA"/>
</dbReference>
<sequence length="463" mass="54442">MRLPKEITIGSSIRKNGIDIFVNKRPFPIKYPQKIWEKFPKELKNVLMDNLTYSSTIFLPQMLNLRKIQYETHRPLSETFLFKNGIYDMPISAIADKASPEEYIKRFFNTRFLFKTNRIRTPNKVDFNKNDHPTAIVPFSFGKESLLNLALCLELGIRPIPVLFIEPSHTYEYLHKKKLLKKIEKEFNVKVHIVENNPGLLRYGKIWNLQTELGWGLHTTDYVLMSLPFAYAYKASMIILGNEQGCNDFFYSKDGFLVFEAAYDQHSDWTTQQSLLGSLLLGKKVDVVSFVEPLHEIAEMNILHKKYPTIGKYQMSCFASNKFAVNNRWCQQCTKCGYMYALAKGVGVDTKSIGFTEDMFDKKHEKAFDFFFNFNEEEPEYGTYEELVTAFYLALKHGSKGYLLEKYKKEIFPKHKKEIKRFVRKYLSRVKEDNVPSKYREKLIRIFDKELSEYVSNKESRHR</sequence>
<accession>A0A1F7IKJ4</accession>
<dbReference type="Proteomes" id="UP000179072">
    <property type="component" value="Unassembled WGS sequence"/>
</dbReference>
<name>A0A1F7IKJ4_9BACT</name>
<reference evidence="1 2" key="1">
    <citation type="journal article" date="2016" name="Nat. Commun.">
        <title>Thousands of microbial genomes shed light on interconnected biogeochemical processes in an aquifer system.</title>
        <authorList>
            <person name="Anantharaman K."/>
            <person name="Brown C.T."/>
            <person name="Hug L.A."/>
            <person name="Sharon I."/>
            <person name="Castelle C.J."/>
            <person name="Probst A.J."/>
            <person name="Thomas B.C."/>
            <person name="Singh A."/>
            <person name="Wilkins M.J."/>
            <person name="Karaoz U."/>
            <person name="Brodie E.L."/>
            <person name="Williams K.H."/>
            <person name="Hubbard S.S."/>
            <person name="Banfield J.F."/>
        </authorList>
    </citation>
    <scope>NUCLEOTIDE SEQUENCE [LARGE SCALE GENOMIC DNA]</scope>
</reference>
<dbReference type="AlphaFoldDB" id="A0A1F7IKJ4"/>
<protein>
    <recommendedName>
        <fullName evidence="3">UDP-N-acetyl-alpha-D-muramoyl-L-alanyl-L-glutamate epimerase</fullName>
    </recommendedName>
</protein>
<comment type="caution">
    <text evidence="1">The sequence shown here is derived from an EMBL/GenBank/DDBJ whole genome shotgun (WGS) entry which is preliminary data.</text>
</comment>
<dbReference type="InterPro" id="IPR014729">
    <property type="entry name" value="Rossmann-like_a/b/a_fold"/>
</dbReference>
<evidence type="ECO:0000313" key="1">
    <source>
        <dbReference type="EMBL" id="OGK43886.1"/>
    </source>
</evidence>
<proteinExistence type="predicted"/>
<evidence type="ECO:0000313" key="2">
    <source>
        <dbReference type="Proteomes" id="UP000179072"/>
    </source>
</evidence>